<name>A0ABN9SDI9_9DINO</name>
<gene>
    <name evidence="1" type="ORF">PCOR1329_LOCUS27342</name>
</gene>
<dbReference type="Gene3D" id="3.30.420.10">
    <property type="entry name" value="Ribonuclease H-like superfamily/Ribonuclease H"/>
    <property type="match status" value="1"/>
</dbReference>
<evidence type="ECO:0000313" key="1">
    <source>
        <dbReference type="EMBL" id="CAK0827955.1"/>
    </source>
</evidence>
<organism evidence="1 2">
    <name type="scientific">Prorocentrum cordatum</name>
    <dbReference type="NCBI Taxonomy" id="2364126"/>
    <lineage>
        <taxon>Eukaryota</taxon>
        <taxon>Sar</taxon>
        <taxon>Alveolata</taxon>
        <taxon>Dinophyceae</taxon>
        <taxon>Prorocentrales</taxon>
        <taxon>Prorocentraceae</taxon>
        <taxon>Prorocentrum</taxon>
    </lineage>
</organism>
<dbReference type="EMBL" id="CAUYUJ010009891">
    <property type="protein sequence ID" value="CAK0827955.1"/>
    <property type="molecule type" value="Genomic_DNA"/>
</dbReference>
<dbReference type="InterPro" id="IPR012337">
    <property type="entry name" value="RNaseH-like_sf"/>
</dbReference>
<proteinExistence type="predicted"/>
<protein>
    <recommendedName>
        <fullName evidence="3">Reverse transcriptase RNase H-like domain-containing protein</fullName>
    </recommendedName>
</protein>
<comment type="caution">
    <text evidence="1">The sequence shown here is derived from an EMBL/GenBank/DDBJ whole genome shotgun (WGS) entry which is preliminary data.</text>
</comment>
<dbReference type="Proteomes" id="UP001189429">
    <property type="component" value="Unassembled WGS sequence"/>
</dbReference>
<dbReference type="InterPro" id="IPR036397">
    <property type="entry name" value="RNaseH_sf"/>
</dbReference>
<dbReference type="SUPFAM" id="SSF53098">
    <property type="entry name" value="Ribonuclease H-like"/>
    <property type="match status" value="1"/>
</dbReference>
<keyword evidence="2" id="KW-1185">Reference proteome</keyword>
<evidence type="ECO:0008006" key="3">
    <source>
        <dbReference type="Google" id="ProtNLM"/>
    </source>
</evidence>
<evidence type="ECO:0000313" key="2">
    <source>
        <dbReference type="Proteomes" id="UP001189429"/>
    </source>
</evidence>
<reference evidence="1" key="1">
    <citation type="submission" date="2023-10" db="EMBL/GenBank/DDBJ databases">
        <authorList>
            <person name="Chen Y."/>
            <person name="Shah S."/>
            <person name="Dougan E. K."/>
            <person name="Thang M."/>
            <person name="Chan C."/>
        </authorList>
    </citation>
    <scope>NUCLEOTIDE SEQUENCE [LARGE SCALE GENOMIC DNA]</scope>
</reference>
<accession>A0ABN9SDI9</accession>
<sequence length="460" mass="47810">MPLGQGAGAVTILVGRPLGALLKGRGRPRGTVPQWSGPCRSQLLSAATGGQWPQVRISKLRNADAAAGKACQLCGVTPGTLMHRRVCEASLPPDGWPEPPEACQRLLSVPPEARLTFLRTRGLLALRLPRPVPQEEAAVRWFTDPPDATRADLCWHADGSMKFGPVWELRRAGCALVVVSENGDLAAYGCAVPPPWIRAAAAAELWAVMLVLTIALRPPTIRTDCRALLTAAAAGTAQATQPTRMLAQVWSRVPTLVDGGISELVSAGKLTWMPAHGNQTVIGTAMRSDEHVVTAIDWRANRLADVLAKAAAGGPPPCGPASALFAIAERLVAHEAAVLGAVTCAANHHERILYVRTRRRPQAAPPAALAQPPALVGHVLAGLRAARAPAARPRAALGARGKERAAAARAASAGRAAADAAATQAICAARAAALRPSSAPPAAERLAALRARVLARVGCG</sequence>